<dbReference type="OrthoDB" id="6178961at2"/>
<keyword evidence="1" id="KW-0472">Membrane</keyword>
<sequence length="130" mass="14516">MSGAITAGYDFYHAVDERYKGHTGLAVAYGLSGLAGAWLIFAALANTVPVIGTIIAVIILLGAAIYLAFNERDRIQKWLVQCLWRRIPVDPGYNKEDQEEYRKREAADLPVWPTMQMEMDELKLALGAEE</sequence>
<dbReference type="AlphaFoldDB" id="A0A6L6IQ77"/>
<comment type="caution">
    <text evidence="2">The sequence shown here is derived from an EMBL/GenBank/DDBJ whole genome shotgun (WGS) entry which is preliminary data.</text>
</comment>
<reference evidence="2 3" key="1">
    <citation type="submission" date="2019-11" db="EMBL/GenBank/DDBJ databases">
        <title>Escherichia alba sp. nov. isolated from the gut of plastic-eating superworms Zophobas atratus.</title>
        <authorList>
            <person name="Yang Y."/>
        </authorList>
    </citation>
    <scope>NUCLEOTIDE SEQUENCE [LARGE SCALE GENOMIC DNA]</scope>
    <source>
        <strain evidence="3">BIT-B35</strain>
    </source>
</reference>
<feature type="transmembrane region" description="Helical" evidence="1">
    <location>
        <begin position="26"/>
        <end position="44"/>
    </location>
</feature>
<name>A0A6L6IQ77_9ENTR</name>
<organism evidence="2 3">
    <name type="scientific">Intestinirhabdus alba</name>
    <dbReference type="NCBI Taxonomy" id="2899544"/>
    <lineage>
        <taxon>Bacteria</taxon>
        <taxon>Pseudomonadati</taxon>
        <taxon>Pseudomonadota</taxon>
        <taxon>Gammaproteobacteria</taxon>
        <taxon>Enterobacterales</taxon>
        <taxon>Enterobacteriaceae</taxon>
        <taxon>Intestinirhabdus</taxon>
    </lineage>
</organism>
<dbReference type="Proteomes" id="UP000477739">
    <property type="component" value="Unassembled WGS sequence"/>
</dbReference>
<feature type="transmembrane region" description="Helical" evidence="1">
    <location>
        <begin position="50"/>
        <end position="69"/>
    </location>
</feature>
<evidence type="ECO:0000313" key="2">
    <source>
        <dbReference type="EMBL" id="MTH48991.1"/>
    </source>
</evidence>
<keyword evidence="3" id="KW-1185">Reference proteome</keyword>
<protein>
    <submittedName>
        <fullName evidence="2">Uncharacterized protein</fullName>
    </submittedName>
</protein>
<evidence type="ECO:0000313" key="3">
    <source>
        <dbReference type="Proteomes" id="UP000477739"/>
    </source>
</evidence>
<dbReference type="EMBL" id="WMJZ01000142">
    <property type="protein sequence ID" value="MTH48991.1"/>
    <property type="molecule type" value="Genomic_DNA"/>
</dbReference>
<evidence type="ECO:0000256" key="1">
    <source>
        <dbReference type="SAM" id="Phobius"/>
    </source>
</evidence>
<proteinExistence type="predicted"/>
<accession>A0A6L6IQ77</accession>
<keyword evidence="1" id="KW-0812">Transmembrane</keyword>
<keyword evidence="1" id="KW-1133">Transmembrane helix</keyword>
<gene>
    <name evidence="2" type="ORF">GJV78_22780</name>
</gene>